<proteinExistence type="predicted"/>
<protein>
    <submittedName>
        <fullName evidence="1">Uncharacterized protein</fullName>
    </submittedName>
</protein>
<name>X0KUT4_FUSOX</name>
<gene>
    <name evidence="1" type="ORF">FOTG_19063</name>
</gene>
<dbReference type="HOGENOM" id="CLU_2794055_0_0_1"/>
<dbReference type="Proteomes" id="UP000030701">
    <property type="component" value="Unassembled WGS sequence"/>
</dbReference>
<reference evidence="1" key="1">
    <citation type="submission" date="2011-11" db="EMBL/GenBank/DDBJ databases">
        <title>The Genome Sequence of Fusarium oxysporum Cotton.</title>
        <authorList>
            <consortium name="The Broad Institute Genome Sequencing Platform"/>
            <person name="Ma L.-J."/>
            <person name="Gale L.R."/>
            <person name="Schwartz D.C."/>
            <person name="Zhou S."/>
            <person name="Corby-Kistler H."/>
            <person name="Young S.K."/>
            <person name="Zeng Q."/>
            <person name="Gargeya S."/>
            <person name="Fitzgerald M."/>
            <person name="Haas B."/>
            <person name="Abouelleil A."/>
            <person name="Alvarado L."/>
            <person name="Arachchi H.M."/>
            <person name="Berlin A."/>
            <person name="Brown A."/>
            <person name="Chapman S.B."/>
            <person name="Chen Z."/>
            <person name="Dunbar C."/>
            <person name="Freedman E."/>
            <person name="Gearin G."/>
            <person name="Goldberg J."/>
            <person name="Griggs A."/>
            <person name="Gujja S."/>
            <person name="Heiman D."/>
            <person name="Howarth C."/>
            <person name="Larson L."/>
            <person name="Lui A."/>
            <person name="MacDonald P.J.P."/>
            <person name="Montmayeur A."/>
            <person name="Murphy C."/>
            <person name="Neiman D."/>
            <person name="Pearson M."/>
            <person name="Priest M."/>
            <person name="Roberts A."/>
            <person name="Saif S."/>
            <person name="Shea T."/>
            <person name="Shenoy N."/>
            <person name="Sisk P."/>
            <person name="Stolte C."/>
            <person name="Sykes S."/>
            <person name="Wortman J."/>
            <person name="Nusbaum C."/>
            <person name="Birren B."/>
        </authorList>
    </citation>
    <scope>NUCLEOTIDE SEQUENCE [LARGE SCALE GENOMIC DNA]</scope>
    <source>
        <strain evidence="1">25433</strain>
    </source>
</reference>
<organism evidence="1">
    <name type="scientific">Fusarium oxysporum f. sp. vasinfectum 25433</name>
    <dbReference type="NCBI Taxonomy" id="1089449"/>
    <lineage>
        <taxon>Eukaryota</taxon>
        <taxon>Fungi</taxon>
        <taxon>Dikarya</taxon>
        <taxon>Ascomycota</taxon>
        <taxon>Pezizomycotina</taxon>
        <taxon>Sordariomycetes</taxon>
        <taxon>Hypocreomycetidae</taxon>
        <taxon>Hypocreales</taxon>
        <taxon>Nectriaceae</taxon>
        <taxon>Fusarium</taxon>
        <taxon>Fusarium oxysporum species complex</taxon>
    </lineage>
</organism>
<sequence length="68" mass="7341">MGGKGKELGTKSDFGIKETTKGVAIGRTKWIMPVQHEGCKVIWTARGAVSGSAEFTMDYALWHADANN</sequence>
<dbReference type="EMBL" id="KK035555">
    <property type="protein sequence ID" value="EXM12436.1"/>
    <property type="molecule type" value="Genomic_DNA"/>
</dbReference>
<accession>X0KUT4</accession>
<dbReference type="AlphaFoldDB" id="X0KUT4"/>
<reference evidence="1" key="2">
    <citation type="submission" date="2014-03" db="EMBL/GenBank/DDBJ databases">
        <title>The Genome Annotation of Fusarium oxysporum Cotton.</title>
        <authorList>
            <consortium name="The Broad Institute Genomics Platform"/>
            <person name="Ma L.-J."/>
            <person name="Corby-Kistler H."/>
            <person name="Broz K."/>
            <person name="Gale L.R."/>
            <person name="Jonkers W."/>
            <person name="O'Donnell K."/>
            <person name="Ploetz R."/>
            <person name="Steinberg C."/>
            <person name="Schwartz D.C."/>
            <person name="VanEtten H."/>
            <person name="Zhou S."/>
            <person name="Young S.K."/>
            <person name="Zeng Q."/>
            <person name="Gargeya S."/>
            <person name="Fitzgerald M."/>
            <person name="Abouelleil A."/>
            <person name="Alvarado L."/>
            <person name="Chapman S.B."/>
            <person name="Gainer-Dewar J."/>
            <person name="Goldberg J."/>
            <person name="Griggs A."/>
            <person name="Gujja S."/>
            <person name="Hansen M."/>
            <person name="Howarth C."/>
            <person name="Imamovic A."/>
            <person name="Ireland A."/>
            <person name="Larimer J."/>
            <person name="McCowan C."/>
            <person name="Murphy C."/>
            <person name="Pearson M."/>
            <person name="Poon T.W."/>
            <person name="Priest M."/>
            <person name="Roberts A."/>
            <person name="Saif S."/>
            <person name="Shea T."/>
            <person name="Sykes S."/>
            <person name="Wortman J."/>
            <person name="Nusbaum C."/>
            <person name="Birren B."/>
        </authorList>
    </citation>
    <scope>NUCLEOTIDE SEQUENCE</scope>
    <source>
        <strain evidence="1">25433</strain>
    </source>
</reference>
<evidence type="ECO:0000313" key="1">
    <source>
        <dbReference type="EMBL" id="EXM12436.1"/>
    </source>
</evidence>